<gene>
    <name evidence="2" type="ORF">LWI29_014617</name>
</gene>
<evidence type="ECO:0000259" key="1">
    <source>
        <dbReference type="PROSITE" id="PS50878"/>
    </source>
</evidence>
<reference evidence="2" key="2">
    <citation type="submission" date="2023-06" db="EMBL/GenBank/DDBJ databases">
        <authorList>
            <person name="Swenson N.G."/>
            <person name="Wegrzyn J.L."/>
            <person name="Mcevoy S.L."/>
        </authorList>
    </citation>
    <scope>NUCLEOTIDE SEQUENCE</scope>
    <source>
        <strain evidence="2">NS2018</strain>
        <tissue evidence="2">Leaf</tissue>
    </source>
</reference>
<dbReference type="SUPFAM" id="SSF56672">
    <property type="entry name" value="DNA/RNA polymerases"/>
    <property type="match status" value="1"/>
</dbReference>
<dbReference type="PROSITE" id="PS50878">
    <property type="entry name" value="RT_POL"/>
    <property type="match status" value="1"/>
</dbReference>
<organism evidence="2 3">
    <name type="scientific">Acer saccharum</name>
    <name type="common">Sugar maple</name>
    <dbReference type="NCBI Taxonomy" id="4024"/>
    <lineage>
        <taxon>Eukaryota</taxon>
        <taxon>Viridiplantae</taxon>
        <taxon>Streptophyta</taxon>
        <taxon>Embryophyta</taxon>
        <taxon>Tracheophyta</taxon>
        <taxon>Spermatophyta</taxon>
        <taxon>Magnoliopsida</taxon>
        <taxon>eudicotyledons</taxon>
        <taxon>Gunneridae</taxon>
        <taxon>Pentapetalae</taxon>
        <taxon>rosids</taxon>
        <taxon>malvids</taxon>
        <taxon>Sapindales</taxon>
        <taxon>Sapindaceae</taxon>
        <taxon>Hippocastanoideae</taxon>
        <taxon>Acereae</taxon>
        <taxon>Acer</taxon>
    </lineage>
</organism>
<dbReference type="AlphaFoldDB" id="A0AA39SPW7"/>
<dbReference type="CDD" id="cd01650">
    <property type="entry name" value="RT_nLTR_like"/>
    <property type="match status" value="1"/>
</dbReference>
<evidence type="ECO:0000313" key="3">
    <source>
        <dbReference type="Proteomes" id="UP001168877"/>
    </source>
</evidence>
<reference evidence="2" key="1">
    <citation type="journal article" date="2022" name="Plant J.">
        <title>Strategies of tolerance reflected in two North American maple genomes.</title>
        <authorList>
            <person name="McEvoy S.L."/>
            <person name="Sezen U.U."/>
            <person name="Trouern-Trend A."/>
            <person name="McMahon S.M."/>
            <person name="Schaberg P.G."/>
            <person name="Yang J."/>
            <person name="Wegrzyn J.L."/>
            <person name="Swenson N.G."/>
        </authorList>
    </citation>
    <scope>NUCLEOTIDE SEQUENCE</scope>
    <source>
        <strain evidence="2">NS2018</strain>
    </source>
</reference>
<dbReference type="Pfam" id="PF00078">
    <property type="entry name" value="RVT_1"/>
    <property type="match status" value="1"/>
</dbReference>
<feature type="domain" description="Reverse transcriptase" evidence="1">
    <location>
        <begin position="90"/>
        <end position="347"/>
    </location>
</feature>
<accession>A0AA39SPW7</accession>
<dbReference type="Proteomes" id="UP001168877">
    <property type="component" value="Unassembled WGS sequence"/>
</dbReference>
<evidence type="ECO:0000313" key="2">
    <source>
        <dbReference type="EMBL" id="KAK0594545.1"/>
    </source>
</evidence>
<protein>
    <recommendedName>
        <fullName evidence="1">Reverse transcriptase domain-containing protein</fullName>
    </recommendedName>
</protein>
<comment type="caution">
    <text evidence="2">The sequence shown here is derived from an EMBL/GenBank/DDBJ whole genome shotgun (WGS) entry which is preliminary data.</text>
</comment>
<dbReference type="PANTHER" id="PTHR46890:SF50">
    <property type="entry name" value="RNA-DIRECTED DNA POLYMERASE, EUKARYOTA, REVERSE TRANSCRIPTASE ZINC-BINDING DOMAIN PROTEIN-RELATED"/>
    <property type="match status" value="1"/>
</dbReference>
<sequence length="347" mass="40001">MRCRVGWQVFFEQQFRNVQWSRPKVRGLPLKKLSVGDKEFLEESFSAEEVKVAIDSCDGNKALGLDGFNLNFIKENWTVISGDFMNFLEEFHRDGRVVKELNRSFIALIPKYVKPKTMKDFRPISLVGSFYKILAKILANRLRRVIGTVVGETQMAFIKDRHILDGFVIAEEIIHYWKKGKEGGLMVKLDFEKAYDSVDHSFLDDILGDMGFGQKWRQWMRHCIASPRISVLVNGSPTREFGLERGLRQGDHLSPFLFNVVVEGLSALFRKAESLDMMKGVSFRGEEVMVSHLRFADDTILFLKPRVDYLINVRRILRCFEVASSLRINFKKSCVVQIGKSGERETN</sequence>
<keyword evidence="3" id="KW-1185">Reference proteome</keyword>
<name>A0AA39SPW7_ACESA</name>
<dbReference type="EMBL" id="JAUESC010000028">
    <property type="protein sequence ID" value="KAK0594545.1"/>
    <property type="molecule type" value="Genomic_DNA"/>
</dbReference>
<dbReference type="InterPro" id="IPR000477">
    <property type="entry name" value="RT_dom"/>
</dbReference>
<dbReference type="InterPro" id="IPR043502">
    <property type="entry name" value="DNA/RNA_pol_sf"/>
</dbReference>
<dbReference type="PANTHER" id="PTHR46890">
    <property type="entry name" value="NON-LTR RETROLELEMENT REVERSE TRANSCRIPTASE-LIKE PROTEIN-RELATED"/>
    <property type="match status" value="1"/>
</dbReference>
<proteinExistence type="predicted"/>
<dbReference type="InterPro" id="IPR052343">
    <property type="entry name" value="Retrotransposon-Effector_Assoc"/>
</dbReference>